<feature type="chain" id="PRO_5040853980" evidence="2">
    <location>
        <begin position="21"/>
        <end position="183"/>
    </location>
</feature>
<comment type="caution">
    <text evidence="4">The sequence shown here is derived from an EMBL/GenBank/DDBJ whole genome shotgun (WGS) entry which is preliminary data.</text>
</comment>
<proteinExistence type="predicted"/>
<evidence type="ECO:0000256" key="1">
    <source>
        <dbReference type="ARBA" id="ARBA00022729"/>
    </source>
</evidence>
<organism evidence="4 5">
    <name type="scientific">Vibrio paucivorans</name>
    <dbReference type="NCBI Taxonomy" id="2829489"/>
    <lineage>
        <taxon>Bacteria</taxon>
        <taxon>Pseudomonadati</taxon>
        <taxon>Pseudomonadota</taxon>
        <taxon>Gammaproteobacteria</taxon>
        <taxon>Vibrionales</taxon>
        <taxon>Vibrionaceae</taxon>
        <taxon>Vibrio</taxon>
    </lineage>
</organism>
<accession>A0A9X3CAZ6</accession>
<dbReference type="SUPFAM" id="SSF56925">
    <property type="entry name" value="OMPA-like"/>
    <property type="match status" value="1"/>
</dbReference>
<dbReference type="InterPro" id="IPR011250">
    <property type="entry name" value="OMP/PagP_B-barrel"/>
</dbReference>
<sequence length="183" mass="20340">MKAALTALIATSLLSTTAFANNFEQHRIGLGYTKTSIDLVNAPLAGDWGNGFKLEYGYEFNRIVGLNVSYGKNKDSSIAGIDGFNIDGSTFKLDTDIGYKFLLGNFNIKPYAAIGLANYSEKTSWGYIQEKWSDSSLFLGLGVRGEIGRNIYSDIRFDYAGFDGDVWDDADFDQFSWTIGYRF</sequence>
<dbReference type="AlphaFoldDB" id="A0A9X3CAZ6"/>
<keyword evidence="1 2" id="KW-0732">Signal</keyword>
<protein>
    <submittedName>
        <fullName evidence="4">Porin family protein</fullName>
    </submittedName>
</protein>
<dbReference type="Pfam" id="PF13505">
    <property type="entry name" value="OMP_b-brl"/>
    <property type="match status" value="1"/>
</dbReference>
<gene>
    <name evidence="4" type="ORF">MD483_00650</name>
</gene>
<feature type="signal peptide" evidence="2">
    <location>
        <begin position="1"/>
        <end position="20"/>
    </location>
</feature>
<dbReference type="InterPro" id="IPR027385">
    <property type="entry name" value="Beta-barrel_OMP"/>
</dbReference>
<dbReference type="Proteomes" id="UP001155586">
    <property type="component" value="Unassembled WGS sequence"/>
</dbReference>
<dbReference type="RefSeq" id="WP_265686130.1">
    <property type="nucleotide sequence ID" value="NZ_JAKRRX010000002.1"/>
</dbReference>
<evidence type="ECO:0000313" key="5">
    <source>
        <dbReference type="Proteomes" id="UP001155586"/>
    </source>
</evidence>
<name>A0A9X3CAZ6_9VIBR</name>
<reference evidence="4" key="1">
    <citation type="submission" date="2022-02" db="EMBL/GenBank/DDBJ databases">
        <title>Vibrio sp. nov., a new bacterium isolated from Bohai sea, China.</title>
        <authorList>
            <person name="Yuan Y."/>
        </authorList>
    </citation>
    <scope>NUCLEOTIDE SEQUENCE</scope>
    <source>
        <strain evidence="4">DBSS07</strain>
    </source>
</reference>
<dbReference type="Gene3D" id="2.40.160.20">
    <property type="match status" value="1"/>
</dbReference>
<evidence type="ECO:0000259" key="3">
    <source>
        <dbReference type="Pfam" id="PF13505"/>
    </source>
</evidence>
<evidence type="ECO:0000256" key="2">
    <source>
        <dbReference type="SAM" id="SignalP"/>
    </source>
</evidence>
<evidence type="ECO:0000313" key="4">
    <source>
        <dbReference type="EMBL" id="MCW8332343.1"/>
    </source>
</evidence>
<keyword evidence="5" id="KW-1185">Reference proteome</keyword>
<feature type="domain" description="Outer membrane protein beta-barrel" evidence="3">
    <location>
        <begin position="7"/>
        <end position="183"/>
    </location>
</feature>
<dbReference type="EMBL" id="JAKRRX010000002">
    <property type="protein sequence ID" value="MCW8332343.1"/>
    <property type="molecule type" value="Genomic_DNA"/>
</dbReference>